<keyword evidence="2" id="KW-0067">ATP-binding</keyword>
<dbReference type="STRING" id="592029.DDD_0079"/>
<dbReference type="GO" id="GO:0005524">
    <property type="term" value="F:ATP binding"/>
    <property type="evidence" value="ECO:0007669"/>
    <property type="project" value="UniProtKB-KW"/>
</dbReference>
<evidence type="ECO:0000313" key="3">
    <source>
        <dbReference type="Proteomes" id="UP000011173"/>
    </source>
</evidence>
<protein>
    <submittedName>
        <fullName evidence="2">ABC transporter ATP-binding protein, ATPase component</fullName>
    </submittedName>
</protein>
<dbReference type="AlphaFoldDB" id="L7W5Y6"/>
<dbReference type="EMBL" id="CP001397">
    <property type="protein sequence ID" value="AGC75206.1"/>
    <property type="molecule type" value="Genomic_DNA"/>
</dbReference>
<name>L7W5Y6_NONDD</name>
<reference evidence="2 3" key="1">
    <citation type="journal article" date="2013" name="Genome Biol. Evol.">
        <title>Genomic makeup of the marine flavobacterium Nonlabens (Donghaeana) dokdonensis DSW-6 and identification of a novel class of rhodopsins.</title>
        <authorList>
            <person name="Kwon S.K."/>
            <person name="Kim B.K."/>
            <person name="Song J.Y."/>
            <person name="Kwak M.J."/>
            <person name="Lee C.H."/>
            <person name="Yoon J.H."/>
            <person name="Oh T.K."/>
            <person name="Kim J.F."/>
        </authorList>
    </citation>
    <scope>NUCLEOTIDE SEQUENCE [LARGE SCALE GENOMIC DNA]</scope>
    <source>
        <strain evidence="3">DSM 17205 / KCTC 12402 / DSW-6</strain>
    </source>
</reference>
<sequence length="53" mass="6423">MKLHSIYYNRSYLSFFEGKILKHGSPEELAEDEAVRRVYLGQNFELRKRKIFD</sequence>
<evidence type="ECO:0000259" key="1">
    <source>
        <dbReference type="Pfam" id="PF12399"/>
    </source>
</evidence>
<organism evidence="2 3">
    <name type="scientific">Nonlabens dokdonensis (strain DSM 17205 / KCTC 12402 / DSW-6)</name>
    <name type="common">Donghaeana dokdonensis</name>
    <dbReference type="NCBI Taxonomy" id="592029"/>
    <lineage>
        <taxon>Bacteria</taxon>
        <taxon>Pseudomonadati</taxon>
        <taxon>Bacteroidota</taxon>
        <taxon>Flavobacteriia</taxon>
        <taxon>Flavobacteriales</taxon>
        <taxon>Flavobacteriaceae</taxon>
        <taxon>Nonlabens</taxon>
    </lineage>
</organism>
<dbReference type="HOGENOM" id="CLU_3064042_0_0_10"/>
<gene>
    <name evidence="2" type="ordered locus">DDD_0079</name>
</gene>
<dbReference type="Proteomes" id="UP000011173">
    <property type="component" value="Chromosome"/>
</dbReference>
<dbReference type="Pfam" id="PF12399">
    <property type="entry name" value="BCA_ABC_TP_C"/>
    <property type="match status" value="1"/>
</dbReference>
<dbReference type="PATRIC" id="fig|592029.3.peg.78"/>
<evidence type="ECO:0000313" key="2">
    <source>
        <dbReference type="EMBL" id="AGC75206.1"/>
    </source>
</evidence>
<dbReference type="KEGG" id="ndo:DDD_0079"/>
<dbReference type="eggNOG" id="COG1137">
    <property type="taxonomic scope" value="Bacteria"/>
</dbReference>
<proteinExistence type="predicted"/>
<keyword evidence="2" id="KW-0547">Nucleotide-binding</keyword>
<dbReference type="InterPro" id="IPR032823">
    <property type="entry name" value="BCA_ABC_TP_C"/>
</dbReference>
<accession>L7W5Y6</accession>
<feature type="domain" description="Branched-chain amino acid ATP-binding cassette transporter C-terminal" evidence="1">
    <location>
        <begin position="23"/>
        <end position="44"/>
    </location>
</feature>